<dbReference type="EMBL" id="JAVLET010000009">
    <property type="protein sequence ID" value="KAL0467427.1"/>
    <property type="molecule type" value="Genomic_DNA"/>
</dbReference>
<sequence>MFFALIVIGTLDVLPLAVSLIVPFRQMSWRYASRALNNEWLSWVGSYFLLIVHITTLIKYSW</sequence>
<keyword evidence="1" id="KW-0812">Transmembrane</keyword>
<organism evidence="2 3">
    <name type="scientific">Neurospora intermedia</name>
    <dbReference type="NCBI Taxonomy" id="5142"/>
    <lineage>
        <taxon>Eukaryota</taxon>
        <taxon>Fungi</taxon>
        <taxon>Dikarya</taxon>
        <taxon>Ascomycota</taxon>
        <taxon>Pezizomycotina</taxon>
        <taxon>Sordariomycetes</taxon>
        <taxon>Sordariomycetidae</taxon>
        <taxon>Sordariales</taxon>
        <taxon>Sordariaceae</taxon>
        <taxon>Neurospora</taxon>
    </lineage>
</organism>
<keyword evidence="3" id="KW-1185">Reference proteome</keyword>
<keyword evidence="1" id="KW-1133">Transmembrane helix</keyword>
<evidence type="ECO:0000313" key="3">
    <source>
        <dbReference type="Proteomes" id="UP001451303"/>
    </source>
</evidence>
<evidence type="ECO:0000313" key="2">
    <source>
        <dbReference type="EMBL" id="KAL0467427.1"/>
    </source>
</evidence>
<feature type="transmembrane region" description="Helical" evidence="1">
    <location>
        <begin position="43"/>
        <end position="60"/>
    </location>
</feature>
<gene>
    <name evidence="2" type="ORF">QR685DRAFT_532506</name>
</gene>
<protein>
    <submittedName>
        <fullName evidence="2">Uncharacterized protein</fullName>
    </submittedName>
</protein>
<proteinExistence type="predicted"/>
<name>A0ABR3D539_NEUIN</name>
<evidence type="ECO:0000256" key="1">
    <source>
        <dbReference type="SAM" id="Phobius"/>
    </source>
</evidence>
<dbReference type="Proteomes" id="UP001451303">
    <property type="component" value="Unassembled WGS sequence"/>
</dbReference>
<reference evidence="2 3" key="1">
    <citation type="submission" date="2023-09" db="EMBL/GenBank/DDBJ databases">
        <title>Multi-omics analysis of a traditional fermented food reveals byproduct-associated fungal strains for waste-to-food upcycling.</title>
        <authorList>
            <consortium name="Lawrence Berkeley National Laboratory"/>
            <person name="Rekdal V.M."/>
            <person name="Villalobos-Escobedo J.M."/>
            <person name="Rodriguez-Valeron N."/>
            <person name="Garcia M.O."/>
            <person name="Vasquez D.P."/>
            <person name="Damayanti I."/>
            <person name="Sorensen P.M."/>
            <person name="Baidoo E.E."/>
            <person name="De Carvalho A.C."/>
            <person name="Riley R."/>
            <person name="Lipzen A."/>
            <person name="He G."/>
            <person name="Yan M."/>
            <person name="Haridas S."/>
            <person name="Daum C."/>
            <person name="Yoshinaga Y."/>
            <person name="Ng V."/>
            <person name="Grigoriev I.V."/>
            <person name="Munk R."/>
            <person name="Nuraida L."/>
            <person name="Wijaya C.H."/>
            <person name="Morales P.-C."/>
            <person name="Keasling J.D."/>
        </authorList>
    </citation>
    <scope>NUCLEOTIDE SEQUENCE [LARGE SCALE GENOMIC DNA]</scope>
    <source>
        <strain evidence="2 3">FGSC 2613</strain>
    </source>
</reference>
<accession>A0ABR3D539</accession>
<comment type="caution">
    <text evidence="2">The sequence shown here is derived from an EMBL/GenBank/DDBJ whole genome shotgun (WGS) entry which is preliminary data.</text>
</comment>
<keyword evidence="1" id="KW-0472">Membrane</keyword>